<reference evidence="3 4" key="1">
    <citation type="submission" date="2023-09" db="EMBL/GenBank/DDBJ databases">
        <title>Genomes of two closely related lineages of the louse Polyplax serrata with different host specificities.</title>
        <authorList>
            <person name="Martinu J."/>
            <person name="Tarabai H."/>
            <person name="Stefka J."/>
            <person name="Hypsa V."/>
        </authorList>
    </citation>
    <scope>NUCLEOTIDE SEQUENCE [LARGE SCALE GENOMIC DNA]</scope>
    <source>
        <strain evidence="3">98ZLc_SE</strain>
    </source>
</reference>
<dbReference type="Proteomes" id="UP001359485">
    <property type="component" value="Unassembled WGS sequence"/>
</dbReference>
<accession>A0ABR1ANE2</accession>
<proteinExistence type="predicted"/>
<keyword evidence="4" id="KW-1185">Reference proteome</keyword>
<dbReference type="Pfam" id="PF03556">
    <property type="entry name" value="Cullin_binding"/>
    <property type="match status" value="1"/>
</dbReference>
<dbReference type="EMBL" id="JAWJWF010000046">
    <property type="protein sequence ID" value="KAK6624005.1"/>
    <property type="molecule type" value="Genomic_DNA"/>
</dbReference>
<evidence type="ECO:0000256" key="1">
    <source>
        <dbReference type="RuleBase" id="RU410713"/>
    </source>
</evidence>
<comment type="caution">
    <text evidence="3">The sequence shown here is derived from an EMBL/GenBank/DDBJ whole genome shotgun (WGS) entry which is preliminary data.</text>
</comment>
<feature type="domain" description="DCUN1" evidence="2">
    <location>
        <begin position="145"/>
        <end position="338"/>
    </location>
</feature>
<dbReference type="PANTHER" id="PTHR12281">
    <property type="entry name" value="RP42 RELATED"/>
    <property type="match status" value="1"/>
</dbReference>
<name>A0ABR1ANE2_POLSC</name>
<dbReference type="PANTHER" id="PTHR12281:SF31">
    <property type="entry name" value="DCN1-LIKE PROTEIN 3"/>
    <property type="match status" value="1"/>
</dbReference>
<comment type="function">
    <text evidence="1">Neddylation of cullins play an essential role in the regulation of SCF-type complexes activity.</text>
</comment>
<dbReference type="PROSITE" id="PS51229">
    <property type="entry name" value="DCUN1"/>
    <property type="match status" value="1"/>
</dbReference>
<dbReference type="InterPro" id="IPR005176">
    <property type="entry name" value="PONY_dom"/>
</dbReference>
<dbReference type="Gene3D" id="1.10.238.10">
    <property type="entry name" value="EF-hand"/>
    <property type="match status" value="1"/>
</dbReference>
<dbReference type="InterPro" id="IPR042460">
    <property type="entry name" value="DCN1-like_PONY"/>
</dbReference>
<organism evidence="3 4">
    <name type="scientific">Polyplax serrata</name>
    <name type="common">Common mouse louse</name>
    <dbReference type="NCBI Taxonomy" id="468196"/>
    <lineage>
        <taxon>Eukaryota</taxon>
        <taxon>Metazoa</taxon>
        <taxon>Ecdysozoa</taxon>
        <taxon>Arthropoda</taxon>
        <taxon>Hexapoda</taxon>
        <taxon>Insecta</taxon>
        <taxon>Pterygota</taxon>
        <taxon>Neoptera</taxon>
        <taxon>Paraneoptera</taxon>
        <taxon>Psocodea</taxon>
        <taxon>Troctomorpha</taxon>
        <taxon>Phthiraptera</taxon>
        <taxon>Anoplura</taxon>
        <taxon>Polyplacidae</taxon>
        <taxon>Polyplax</taxon>
    </lineage>
</organism>
<dbReference type="Gene3D" id="1.10.238.200">
    <property type="entry name" value="Cullin, PONY binding domain"/>
    <property type="match status" value="1"/>
</dbReference>
<dbReference type="InterPro" id="IPR014764">
    <property type="entry name" value="DCN-prot"/>
</dbReference>
<sequence>MLHWTVQRQCKASITRKADIGLQCSDIFTETVVYMKQKILVSSPMGNCFTCFKVPPPGEPQPTESAEKTKEEITEVQKLFHGRDGDFHRHSLSTLEHQSNGNSRSALNSDNCSSLHRDKSLLSFYSRIQPLGRTTNNNETKSREVTEAKLIALYDNYKDLDSPDYILAEGMERLLSDLNLSPDEFKVLVLAWRLNAETMCQFSREEFITGLKNMRTDSIKSISFKLPEICKEVLNDPELFKDLYRFTFRFGLDKMMGQRILPSDMAICLWKIVFSMKEPPILDKWLKFLENHPNIRGIPCDTWNMFLNLIDTVGNDLSSYDDAEAWPSIFDDFVEYENDQMNQNISKDKEGIIQDCL</sequence>
<gene>
    <name evidence="3" type="ORF">RUM44_010863</name>
</gene>
<protein>
    <recommendedName>
        <fullName evidence="1">Defective in cullin neddylation protein</fullName>
    </recommendedName>
</protein>
<evidence type="ECO:0000259" key="2">
    <source>
        <dbReference type="PROSITE" id="PS51229"/>
    </source>
</evidence>
<evidence type="ECO:0000313" key="4">
    <source>
        <dbReference type="Proteomes" id="UP001359485"/>
    </source>
</evidence>
<evidence type="ECO:0000313" key="3">
    <source>
        <dbReference type="EMBL" id="KAK6624005.1"/>
    </source>
</evidence>